<name>A0A081BS20_9BACT</name>
<accession>A0A081BS20</accession>
<dbReference type="AlphaFoldDB" id="A0A081BS20"/>
<organism evidence="1">
    <name type="scientific">Candidatus Moduliflexus flocculans</name>
    <dbReference type="NCBI Taxonomy" id="1499966"/>
    <lineage>
        <taxon>Bacteria</taxon>
        <taxon>Candidatus Moduliflexota</taxon>
        <taxon>Candidatus Moduliflexia</taxon>
        <taxon>Candidatus Moduliflexales</taxon>
        <taxon>Candidatus Moduliflexaceae</taxon>
    </lineage>
</organism>
<proteinExistence type="predicted"/>
<dbReference type="HOGENOM" id="CLU_2535757_0_0_0"/>
<reference evidence="1" key="1">
    <citation type="journal article" date="2015" name="PeerJ">
        <title>First genomic representation of candidate bacterial phylum KSB3 points to enhanced environmental sensing as a trigger of wastewater bulking.</title>
        <authorList>
            <person name="Sekiguchi Y."/>
            <person name="Ohashi A."/>
            <person name="Parks D.H."/>
            <person name="Yamauchi T."/>
            <person name="Tyson G.W."/>
            <person name="Hugenholtz P."/>
        </authorList>
    </citation>
    <scope>NUCLEOTIDE SEQUENCE [LARGE SCALE GENOMIC DNA]</scope>
</reference>
<gene>
    <name evidence="1" type="ORF">U14_05480</name>
</gene>
<evidence type="ECO:0000313" key="1">
    <source>
        <dbReference type="EMBL" id="GAK54201.1"/>
    </source>
</evidence>
<sequence>MIMENQREFDMKRPSPLSYNDYAQGIRALSLDEQLQLLELITAYVRMNMAVRHERQPLRLSQLKRRDLLKCEPEELVDVKVWE</sequence>
<dbReference type="EMBL" id="DF820460">
    <property type="protein sequence ID" value="GAK54201.1"/>
    <property type="molecule type" value="Genomic_DNA"/>
</dbReference>
<keyword evidence="2" id="KW-1185">Reference proteome</keyword>
<evidence type="ECO:0000313" key="2">
    <source>
        <dbReference type="Proteomes" id="UP000030700"/>
    </source>
</evidence>
<dbReference type="Proteomes" id="UP000030700">
    <property type="component" value="Unassembled WGS sequence"/>
</dbReference>
<dbReference type="STRING" id="1499966.U14_05480"/>
<protein>
    <submittedName>
        <fullName evidence="1">Uncharacterized protein</fullName>
    </submittedName>
</protein>